<dbReference type="GO" id="GO:0019171">
    <property type="term" value="F:(3R)-hydroxyacyl-[acyl-carrier-protein] dehydratase activity"/>
    <property type="evidence" value="ECO:0007669"/>
    <property type="project" value="TreeGrafter"/>
</dbReference>
<feature type="domain" description="FAS1-like dehydratase" evidence="3">
    <location>
        <begin position="11"/>
        <end position="115"/>
    </location>
</feature>
<dbReference type="InterPro" id="IPR050965">
    <property type="entry name" value="UPF0336/Enoyl-CoA_hydratase"/>
</dbReference>
<dbReference type="Gene3D" id="3.10.129.10">
    <property type="entry name" value="Hotdog Thioesterase"/>
    <property type="match status" value="2"/>
</dbReference>
<reference evidence="4" key="1">
    <citation type="submission" date="2021-01" db="EMBL/GenBank/DDBJ databases">
        <title>Whole genome shotgun sequence of Rhizocola hellebori NBRC 109834.</title>
        <authorList>
            <person name="Komaki H."/>
            <person name="Tamura T."/>
        </authorList>
    </citation>
    <scope>NUCLEOTIDE SEQUENCE</scope>
    <source>
        <strain evidence="4">NBRC 109834</strain>
    </source>
</reference>
<dbReference type="InterPro" id="IPR002539">
    <property type="entry name" value="MaoC-like_dom"/>
</dbReference>
<dbReference type="Pfam" id="PF01575">
    <property type="entry name" value="MaoC_dehydratas"/>
    <property type="match status" value="1"/>
</dbReference>
<evidence type="ECO:0000313" key="4">
    <source>
        <dbReference type="EMBL" id="GIH02392.1"/>
    </source>
</evidence>
<dbReference type="InterPro" id="IPR029069">
    <property type="entry name" value="HotDog_dom_sf"/>
</dbReference>
<evidence type="ECO:0000256" key="1">
    <source>
        <dbReference type="ARBA" id="ARBA00005254"/>
    </source>
</evidence>
<protein>
    <recommendedName>
        <fullName evidence="6">MaoC-like domain-containing protein</fullName>
    </recommendedName>
</protein>
<feature type="domain" description="MaoC-like" evidence="2">
    <location>
        <begin position="148"/>
        <end position="249"/>
    </location>
</feature>
<organism evidence="4 5">
    <name type="scientific">Rhizocola hellebori</name>
    <dbReference type="NCBI Taxonomy" id="1392758"/>
    <lineage>
        <taxon>Bacteria</taxon>
        <taxon>Bacillati</taxon>
        <taxon>Actinomycetota</taxon>
        <taxon>Actinomycetes</taxon>
        <taxon>Micromonosporales</taxon>
        <taxon>Micromonosporaceae</taxon>
        <taxon>Rhizocola</taxon>
    </lineage>
</organism>
<name>A0A8J3Q2Y7_9ACTN</name>
<dbReference type="PANTHER" id="PTHR43437:SF3">
    <property type="entry name" value="HYDROXYACYL-THIOESTER DEHYDRATASE TYPE 2, MITOCHONDRIAL"/>
    <property type="match status" value="1"/>
</dbReference>
<dbReference type="Pfam" id="PF13452">
    <property type="entry name" value="FAS1_DH_region"/>
    <property type="match status" value="1"/>
</dbReference>
<dbReference type="Proteomes" id="UP000612899">
    <property type="component" value="Unassembled WGS sequence"/>
</dbReference>
<proteinExistence type="inferred from homology"/>
<dbReference type="EMBL" id="BONY01000002">
    <property type="protein sequence ID" value="GIH02392.1"/>
    <property type="molecule type" value="Genomic_DNA"/>
</dbReference>
<sequence>MTRVYTAPEEIGAAAIRYFATAVGSSCAGVAPPTMIFESNQYANVPRDADGFAGHGWELSFPGLKLVRGGNAYEFFQPAVATDVLTVTWRLASVTEKQAMQVVTSTATYENQHGDLLGRNTETMIYVAPGRSALPAAAQPLIGLPELVRTITLTDMVAYAGATWDWHRLHYDPEYLAQRGLDRPVVDGQMFGALLAEQVQAHFGDAAVLTRLRFRFKSLVFAGETVRCTAQQVSDTEINQLIQVGDRLAVTGAATVRLR</sequence>
<evidence type="ECO:0000313" key="5">
    <source>
        <dbReference type="Proteomes" id="UP000612899"/>
    </source>
</evidence>
<dbReference type="InterPro" id="IPR039569">
    <property type="entry name" value="FAS1-like_DH_region"/>
</dbReference>
<comment type="similarity">
    <text evidence="1">Belongs to the enoyl-CoA hydratase/isomerase family.</text>
</comment>
<evidence type="ECO:0000259" key="3">
    <source>
        <dbReference type="Pfam" id="PF13452"/>
    </source>
</evidence>
<comment type="caution">
    <text evidence="4">The sequence shown here is derived from an EMBL/GenBank/DDBJ whole genome shotgun (WGS) entry which is preliminary data.</text>
</comment>
<dbReference type="AlphaFoldDB" id="A0A8J3Q2Y7"/>
<evidence type="ECO:0008006" key="6">
    <source>
        <dbReference type="Google" id="ProtNLM"/>
    </source>
</evidence>
<dbReference type="PANTHER" id="PTHR43437">
    <property type="entry name" value="HYDROXYACYL-THIOESTER DEHYDRATASE TYPE 2, MITOCHONDRIAL-RELATED"/>
    <property type="match status" value="1"/>
</dbReference>
<accession>A0A8J3Q2Y7</accession>
<gene>
    <name evidence="4" type="ORF">Rhe02_04590</name>
</gene>
<dbReference type="GO" id="GO:0006633">
    <property type="term" value="P:fatty acid biosynthetic process"/>
    <property type="evidence" value="ECO:0007669"/>
    <property type="project" value="TreeGrafter"/>
</dbReference>
<keyword evidence="5" id="KW-1185">Reference proteome</keyword>
<dbReference type="SUPFAM" id="SSF54637">
    <property type="entry name" value="Thioesterase/thiol ester dehydrase-isomerase"/>
    <property type="match status" value="2"/>
</dbReference>
<evidence type="ECO:0000259" key="2">
    <source>
        <dbReference type="Pfam" id="PF01575"/>
    </source>
</evidence>